<accession>A0A813WR78</accession>
<keyword evidence="5" id="KW-1185">Reference proteome</keyword>
<evidence type="ECO:0000313" key="1">
    <source>
        <dbReference type="EMBL" id="CAF0821973.1"/>
    </source>
</evidence>
<dbReference type="AlphaFoldDB" id="A0A813WR78"/>
<protein>
    <submittedName>
        <fullName evidence="2">Uncharacterized protein</fullName>
    </submittedName>
</protein>
<proteinExistence type="predicted"/>
<gene>
    <name evidence="2" type="ORF">GPM918_LOCUS6493</name>
    <name evidence="1" type="ORF">OVA965_LOCUS5694</name>
    <name evidence="4" type="ORF">SRO942_LOCUS6493</name>
    <name evidence="3" type="ORF">TMI583_LOCUS5692</name>
</gene>
<evidence type="ECO:0000313" key="5">
    <source>
        <dbReference type="Proteomes" id="UP000663829"/>
    </source>
</evidence>
<dbReference type="EMBL" id="CAJOBA010001632">
    <property type="protein sequence ID" value="CAF3606308.1"/>
    <property type="molecule type" value="Genomic_DNA"/>
</dbReference>
<evidence type="ECO:0000313" key="2">
    <source>
        <dbReference type="EMBL" id="CAF0859166.1"/>
    </source>
</evidence>
<organism evidence="2 5">
    <name type="scientific">Didymodactylos carnosus</name>
    <dbReference type="NCBI Taxonomy" id="1234261"/>
    <lineage>
        <taxon>Eukaryota</taxon>
        <taxon>Metazoa</taxon>
        <taxon>Spiralia</taxon>
        <taxon>Gnathifera</taxon>
        <taxon>Rotifera</taxon>
        <taxon>Eurotatoria</taxon>
        <taxon>Bdelloidea</taxon>
        <taxon>Philodinida</taxon>
        <taxon>Philodinidae</taxon>
        <taxon>Didymodactylos</taxon>
    </lineage>
</organism>
<sequence length="131" mass="15513">MTDCDPASAFLFNATCINDLCVRADFLYRGLREDNLNEYMEVEPFHTDLAILKLRTSMPRRNNLVPSLSRSAEKSKTKDNKNFYSNDTYNEGIDVTYEKFQKFIIQFIISLISYEQQIFWNKFNKKKQVKQ</sequence>
<dbReference type="EMBL" id="CAJOBC010001001">
    <property type="protein sequence ID" value="CAF3646797.1"/>
    <property type="molecule type" value="Genomic_DNA"/>
</dbReference>
<dbReference type="Proteomes" id="UP000682733">
    <property type="component" value="Unassembled WGS sequence"/>
</dbReference>
<reference evidence="2" key="1">
    <citation type="submission" date="2021-02" db="EMBL/GenBank/DDBJ databases">
        <authorList>
            <person name="Nowell W R."/>
        </authorList>
    </citation>
    <scope>NUCLEOTIDE SEQUENCE</scope>
</reference>
<evidence type="ECO:0000313" key="4">
    <source>
        <dbReference type="EMBL" id="CAF3646797.1"/>
    </source>
</evidence>
<name>A0A813WR78_9BILA</name>
<evidence type="ECO:0000313" key="3">
    <source>
        <dbReference type="EMBL" id="CAF3606308.1"/>
    </source>
</evidence>
<dbReference type="EMBL" id="CAJNOQ010001001">
    <property type="protein sequence ID" value="CAF0859166.1"/>
    <property type="molecule type" value="Genomic_DNA"/>
</dbReference>
<dbReference type="Proteomes" id="UP000663829">
    <property type="component" value="Unassembled WGS sequence"/>
</dbReference>
<dbReference type="EMBL" id="CAJNOK010001631">
    <property type="protein sequence ID" value="CAF0821973.1"/>
    <property type="molecule type" value="Genomic_DNA"/>
</dbReference>
<comment type="caution">
    <text evidence="2">The sequence shown here is derived from an EMBL/GenBank/DDBJ whole genome shotgun (WGS) entry which is preliminary data.</text>
</comment>
<dbReference type="Proteomes" id="UP000681722">
    <property type="component" value="Unassembled WGS sequence"/>
</dbReference>
<dbReference type="Proteomes" id="UP000677228">
    <property type="component" value="Unassembled WGS sequence"/>
</dbReference>